<dbReference type="InterPro" id="IPR012675">
    <property type="entry name" value="Beta-grasp_dom_sf"/>
</dbReference>
<evidence type="ECO:0000313" key="1">
    <source>
        <dbReference type="EMBL" id="MFD1833948.1"/>
    </source>
</evidence>
<sequence length="86" mass="8452">MSAAGSPEVRVRLFAGAAAAYGADDATVHGATVEAAIADLLEGASAEARTVVGRSSLLVNAVACTDPGRTLADGDRIDVLPPFAGG</sequence>
<evidence type="ECO:0000313" key="2">
    <source>
        <dbReference type="Proteomes" id="UP001597280"/>
    </source>
</evidence>
<dbReference type="Gene3D" id="3.10.20.30">
    <property type="match status" value="1"/>
</dbReference>
<dbReference type="EMBL" id="JBHUFL010000001">
    <property type="protein sequence ID" value="MFD1833948.1"/>
    <property type="molecule type" value="Genomic_DNA"/>
</dbReference>
<accession>A0ABW4PU87</accession>
<keyword evidence="2" id="KW-1185">Reference proteome</keyword>
<name>A0ABW4PU87_9MICO</name>
<dbReference type="Pfam" id="PF02597">
    <property type="entry name" value="ThiS"/>
    <property type="match status" value="1"/>
</dbReference>
<reference evidence="2" key="1">
    <citation type="journal article" date="2019" name="Int. J. Syst. Evol. Microbiol.">
        <title>The Global Catalogue of Microorganisms (GCM) 10K type strain sequencing project: providing services to taxonomists for standard genome sequencing and annotation.</title>
        <authorList>
            <consortium name="The Broad Institute Genomics Platform"/>
            <consortium name="The Broad Institute Genome Sequencing Center for Infectious Disease"/>
            <person name="Wu L."/>
            <person name="Ma J."/>
        </authorList>
    </citation>
    <scope>NUCLEOTIDE SEQUENCE [LARGE SCALE GENOMIC DNA]</scope>
    <source>
        <strain evidence="2">JCM 11650</strain>
    </source>
</reference>
<comment type="caution">
    <text evidence="1">The sequence shown here is derived from an EMBL/GenBank/DDBJ whole genome shotgun (WGS) entry which is preliminary data.</text>
</comment>
<gene>
    <name evidence="1" type="ORF">ACFSDA_02565</name>
</gene>
<dbReference type="InterPro" id="IPR016155">
    <property type="entry name" value="Mopterin_synth/thiamin_S_b"/>
</dbReference>
<dbReference type="InterPro" id="IPR003749">
    <property type="entry name" value="ThiS/MoaD-like"/>
</dbReference>
<dbReference type="Proteomes" id="UP001597280">
    <property type="component" value="Unassembled WGS sequence"/>
</dbReference>
<dbReference type="SUPFAM" id="SSF54285">
    <property type="entry name" value="MoaD/ThiS"/>
    <property type="match status" value="1"/>
</dbReference>
<dbReference type="RefSeq" id="WP_240811154.1">
    <property type="nucleotide sequence ID" value="NZ_BAAAIS010000005.1"/>
</dbReference>
<proteinExistence type="predicted"/>
<organism evidence="1 2">
    <name type="scientific">Brachybacterium rhamnosum</name>
    <dbReference type="NCBI Taxonomy" id="173361"/>
    <lineage>
        <taxon>Bacteria</taxon>
        <taxon>Bacillati</taxon>
        <taxon>Actinomycetota</taxon>
        <taxon>Actinomycetes</taxon>
        <taxon>Micrococcales</taxon>
        <taxon>Dermabacteraceae</taxon>
        <taxon>Brachybacterium</taxon>
    </lineage>
</organism>
<protein>
    <submittedName>
        <fullName evidence="1">MoaD/ThiS family protein</fullName>
    </submittedName>
</protein>